<name>A0A2A2K897_9BILA</name>
<evidence type="ECO:0000256" key="1">
    <source>
        <dbReference type="SAM" id="MobiDB-lite"/>
    </source>
</evidence>
<organism evidence="2 3">
    <name type="scientific">Diploscapter pachys</name>
    <dbReference type="NCBI Taxonomy" id="2018661"/>
    <lineage>
        <taxon>Eukaryota</taxon>
        <taxon>Metazoa</taxon>
        <taxon>Ecdysozoa</taxon>
        <taxon>Nematoda</taxon>
        <taxon>Chromadorea</taxon>
        <taxon>Rhabditida</taxon>
        <taxon>Rhabditina</taxon>
        <taxon>Rhabditomorpha</taxon>
        <taxon>Rhabditoidea</taxon>
        <taxon>Rhabditidae</taxon>
        <taxon>Diploscapter</taxon>
    </lineage>
</organism>
<feature type="region of interest" description="Disordered" evidence="1">
    <location>
        <begin position="27"/>
        <end position="61"/>
    </location>
</feature>
<sequence>MLSTKEKVKILLGSDKDLPEHLRFMMREDPGDAKANLDENPVVKDSESMTKEEKKMAKLAEKQRKKELKLIEAMADEEKRRKAEEFERANPKINHQTKSVKRKSIF</sequence>
<comment type="caution">
    <text evidence="2">The sequence shown here is derived from an EMBL/GenBank/DDBJ whole genome shotgun (WGS) entry which is preliminary data.</text>
</comment>
<evidence type="ECO:0000313" key="2">
    <source>
        <dbReference type="EMBL" id="PAV70103.1"/>
    </source>
</evidence>
<evidence type="ECO:0000313" key="3">
    <source>
        <dbReference type="Proteomes" id="UP000218231"/>
    </source>
</evidence>
<protein>
    <submittedName>
        <fullName evidence="2">Uncharacterized protein</fullName>
    </submittedName>
</protein>
<feature type="region of interest" description="Disordered" evidence="1">
    <location>
        <begin position="79"/>
        <end position="106"/>
    </location>
</feature>
<proteinExistence type="predicted"/>
<dbReference type="EMBL" id="LIAE01009358">
    <property type="protein sequence ID" value="PAV70103.1"/>
    <property type="molecule type" value="Genomic_DNA"/>
</dbReference>
<feature type="compositionally biased region" description="Basic and acidic residues" evidence="1">
    <location>
        <begin position="79"/>
        <end position="90"/>
    </location>
</feature>
<gene>
    <name evidence="2" type="ORF">WR25_09675</name>
</gene>
<keyword evidence="3" id="KW-1185">Reference proteome</keyword>
<accession>A0A2A2K897</accession>
<dbReference type="Proteomes" id="UP000218231">
    <property type="component" value="Unassembled WGS sequence"/>
</dbReference>
<dbReference type="AlphaFoldDB" id="A0A2A2K897"/>
<reference evidence="2 3" key="1">
    <citation type="journal article" date="2017" name="Curr. Biol.">
        <title>Genome architecture and evolution of a unichromosomal asexual nematode.</title>
        <authorList>
            <person name="Fradin H."/>
            <person name="Zegar C."/>
            <person name="Gutwein M."/>
            <person name="Lucas J."/>
            <person name="Kovtun M."/>
            <person name="Corcoran D."/>
            <person name="Baugh L.R."/>
            <person name="Kiontke K."/>
            <person name="Gunsalus K."/>
            <person name="Fitch D.H."/>
            <person name="Piano F."/>
        </authorList>
    </citation>
    <scope>NUCLEOTIDE SEQUENCE [LARGE SCALE GENOMIC DNA]</scope>
    <source>
        <strain evidence="2">PF1309</strain>
    </source>
</reference>